<dbReference type="InParanoid" id="A0A5J5EPT0"/>
<gene>
    <name evidence="1" type="ORF">FN846DRAFT_781986</name>
</gene>
<comment type="caution">
    <text evidence="1">The sequence shown here is derived from an EMBL/GenBank/DDBJ whole genome shotgun (WGS) entry which is preliminary data.</text>
</comment>
<evidence type="ECO:0000313" key="1">
    <source>
        <dbReference type="EMBL" id="KAA8900056.1"/>
    </source>
</evidence>
<evidence type="ECO:0000313" key="2">
    <source>
        <dbReference type="Proteomes" id="UP000326924"/>
    </source>
</evidence>
<dbReference type="EMBL" id="VXIS01000159">
    <property type="protein sequence ID" value="KAA8900056.1"/>
    <property type="molecule type" value="Genomic_DNA"/>
</dbReference>
<proteinExistence type="predicted"/>
<reference evidence="1 2" key="1">
    <citation type="submission" date="2019-09" db="EMBL/GenBank/DDBJ databases">
        <title>Draft genome of the ectomycorrhizal ascomycete Sphaerosporella brunnea.</title>
        <authorList>
            <consortium name="DOE Joint Genome Institute"/>
            <person name="Benucci G.M."/>
            <person name="Marozzi G."/>
            <person name="Antonielli L."/>
            <person name="Sanchez S."/>
            <person name="Marco P."/>
            <person name="Wang X."/>
            <person name="Falini L.B."/>
            <person name="Barry K."/>
            <person name="Haridas S."/>
            <person name="Lipzen A."/>
            <person name="Labutti K."/>
            <person name="Grigoriev I.V."/>
            <person name="Murat C."/>
            <person name="Martin F."/>
            <person name="Albertini E."/>
            <person name="Donnini D."/>
            <person name="Bonito G."/>
        </authorList>
    </citation>
    <scope>NUCLEOTIDE SEQUENCE [LARGE SCALE GENOMIC DNA]</scope>
    <source>
        <strain evidence="1 2">Sb_GMNB300</strain>
    </source>
</reference>
<sequence length="253" mass="28473">QPESMLLGAVTTRGRIEYQYRSFGSVNVVFIEIKLVLGTVSERMDAIAQALAEGDACDYDNYKQGFHQPIFGILTNGESCYFFSFERPELNRRPNISIQVWRGVYDGLEYVPLVPFGHCRSPIQFISSLRPVCDIIYAVLVTAYIESINAFHSRSLRNAKKHQRKRQSTEHWYNAKQVAQNALETALETAIQAETQAADPRGARAFTAANETAEAAWALLDESVELARGGYNPFSTEWDLFNGLTAEDYEAIL</sequence>
<protein>
    <submittedName>
        <fullName evidence="1">Uncharacterized protein</fullName>
    </submittedName>
</protein>
<name>A0A5J5EPT0_9PEZI</name>
<dbReference type="AlphaFoldDB" id="A0A5J5EPT0"/>
<organism evidence="1 2">
    <name type="scientific">Sphaerosporella brunnea</name>
    <dbReference type="NCBI Taxonomy" id="1250544"/>
    <lineage>
        <taxon>Eukaryota</taxon>
        <taxon>Fungi</taxon>
        <taxon>Dikarya</taxon>
        <taxon>Ascomycota</taxon>
        <taxon>Pezizomycotina</taxon>
        <taxon>Pezizomycetes</taxon>
        <taxon>Pezizales</taxon>
        <taxon>Pyronemataceae</taxon>
        <taxon>Sphaerosporella</taxon>
    </lineage>
</organism>
<accession>A0A5J5EPT0</accession>
<feature type="non-terminal residue" evidence="1">
    <location>
        <position position="1"/>
    </location>
</feature>
<dbReference type="OrthoDB" id="5418029at2759"/>
<keyword evidence="2" id="KW-1185">Reference proteome</keyword>
<dbReference type="Proteomes" id="UP000326924">
    <property type="component" value="Unassembled WGS sequence"/>
</dbReference>